<proteinExistence type="inferred from homology"/>
<evidence type="ECO:0000313" key="7">
    <source>
        <dbReference type="EMBL" id="SUZ50758.1"/>
    </source>
</evidence>
<dbReference type="HAMAP" id="MF_00060">
    <property type="entry name" value="SurE"/>
    <property type="match status" value="1"/>
</dbReference>
<evidence type="ECO:0000259" key="6">
    <source>
        <dbReference type="Pfam" id="PF01975"/>
    </source>
</evidence>
<evidence type="ECO:0000256" key="5">
    <source>
        <dbReference type="ARBA" id="ARBA00022801"/>
    </source>
</evidence>
<name>A0A381NAJ5_9ZZZZ</name>
<feature type="domain" description="Survival protein SurE-like phosphatase/nucleotidase" evidence="6">
    <location>
        <begin position="39"/>
        <end position="219"/>
    </location>
</feature>
<reference evidence="7" key="1">
    <citation type="submission" date="2018-05" db="EMBL/GenBank/DDBJ databases">
        <authorList>
            <person name="Lanie J.A."/>
            <person name="Ng W.-L."/>
            <person name="Kazmierczak K.M."/>
            <person name="Andrzejewski T.M."/>
            <person name="Davidsen T.M."/>
            <person name="Wayne K.J."/>
            <person name="Tettelin H."/>
            <person name="Glass J.I."/>
            <person name="Rusch D."/>
            <person name="Podicherti R."/>
            <person name="Tsui H.-C.T."/>
            <person name="Winkler M.E."/>
        </authorList>
    </citation>
    <scope>NUCLEOTIDE SEQUENCE</scope>
</reference>
<dbReference type="Gene3D" id="3.40.1210.10">
    <property type="entry name" value="Survival protein SurE-like phosphatase/nucleotidase"/>
    <property type="match status" value="1"/>
</dbReference>
<dbReference type="InterPro" id="IPR030048">
    <property type="entry name" value="SurE"/>
</dbReference>
<keyword evidence="3" id="KW-0479">Metal-binding</keyword>
<evidence type="ECO:0000256" key="3">
    <source>
        <dbReference type="ARBA" id="ARBA00022723"/>
    </source>
</evidence>
<dbReference type="Pfam" id="PF01975">
    <property type="entry name" value="SurE"/>
    <property type="match status" value="1"/>
</dbReference>
<evidence type="ECO:0000256" key="1">
    <source>
        <dbReference type="ARBA" id="ARBA00011062"/>
    </source>
</evidence>
<dbReference type="InterPro" id="IPR002828">
    <property type="entry name" value="SurE-like_Pase/nucleotidase"/>
</dbReference>
<protein>
    <recommendedName>
        <fullName evidence="6">Survival protein SurE-like phosphatase/nucleotidase domain-containing protein</fullName>
    </recommendedName>
</protein>
<accession>A0A381NAJ5</accession>
<keyword evidence="5" id="KW-0378">Hydrolase</keyword>
<dbReference type="GO" id="GO:0008253">
    <property type="term" value="F:5'-nucleotidase activity"/>
    <property type="evidence" value="ECO:0007669"/>
    <property type="project" value="TreeGrafter"/>
</dbReference>
<dbReference type="GO" id="GO:0046872">
    <property type="term" value="F:metal ion binding"/>
    <property type="evidence" value="ECO:0007669"/>
    <property type="project" value="UniProtKB-KW"/>
</dbReference>
<dbReference type="GO" id="GO:0004309">
    <property type="term" value="F:exopolyphosphatase activity"/>
    <property type="evidence" value="ECO:0007669"/>
    <property type="project" value="TreeGrafter"/>
</dbReference>
<dbReference type="PANTHER" id="PTHR30457:SF12">
    <property type="entry name" value="5'_3'-NUCLEOTIDASE SURE"/>
    <property type="match status" value="1"/>
</dbReference>
<organism evidence="7">
    <name type="scientific">marine metagenome</name>
    <dbReference type="NCBI Taxonomy" id="408172"/>
    <lineage>
        <taxon>unclassified sequences</taxon>
        <taxon>metagenomes</taxon>
        <taxon>ecological metagenomes</taxon>
    </lineage>
</organism>
<dbReference type="AlphaFoldDB" id="A0A381NAJ5"/>
<dbReference type="InterPro" id="IPR036523">
    <property type="entry name" value="SurE-like_sf"/>
</dbReference>
<keyword evidence="2" id="KW-0963">Cytoplasm</keyword>
<dbReference type="GO" id="GO:0008254">
    <property type="term" value="F:3'-nucleotidase activity"/>
    <property type="evidence" value="ECO:0007669"/>
    <property type="project" value="TreeGrafter"/>
</dbReference>
<dbReference type="NCBIfam" id="TIGR00087">
    <property type="entry name" value="surE"/>
    <property type="match status" value="1"/>
</dbReference>
<sequence>MSLTDNSLINKVMSSLARVLFLLIFLQTSSSVVAQPYRILLSNDDGISSPLLHTLKEELAALPEVEVVISAPADNQSGSSHSTDGGPLIVEHIYQNGESLGYAVAGRPSDAVRFGLVELGKDDPFDLVVSGINRGANVGNISHLSGTVGAAMEGLLHGVPAIAVSQDVADVDTVASARFTAQLVKHYRESGAPEGTLISINIPSGELQGVKIMPMGDSYLQTSHYELVEQTGERSVYERQRIVVQSLDSSTDTYAYQQGYITLTPLKFDWTDHDITERVESWNLQLVN</sequence>
<gene>
    <name evidence="7" type="ORF">METZ01_LOCUS3612</name>
</gene>
<keyword evidence="4" id="KW-0547">Nucleotide-binding</keyword>
<evidence type="ECO:0000256" key="4">
    <source>
        <dbReference type="ARBA" id="ARBA00022741"/>
    </source>
</evidence>
<dbReference type="GO" id="GO:0000166">
    <property type="term" value="F:nucleotide binding"/>
    <property type="evidence" value="ECO:0007669"/>
    <property type="project" value="UniProtKB-KW"/>
</dbReference>
<dbReference type="PANTHER" id="PTHR30457">
    <property type="entry name" value="5'-NUCLEOTIDASE SURE"/>
    <property type="match status" value="1"/>
</dbReference>
<dbReference type="EMBL" id="UINC01000188">
    <property type="protein sequence ID" value="SUZ50758.1"/>
    <property type="molecule type" value="Genomic_DNA"/>
</dbReference>
<evidence type="ECO:0000256" key="2">
    <source>
        <dbReference type="ARBA" id="ARBA00022490"/>
    </source>
</evidence>
<dbReference type="SUPFAM" id="SSF64167">
    <property type="entry name" value="SurE-like"/>
    <property type="match status" value="1"/>
</dbReference>
<comment type="similarity">
    <text evidence="1">Belongs to the SurE nucleotidase family.</text>
</comment>